<organism evidence="1 2">
    <name type="scientific">Circinella minor</name>
    <dbReference type="NCBI Taxonomy" id="1195481"/>
    <lineage>
        <taxon>Eukaryota</taxon>
        <taxon>Fungi</taxon>
        <taxon>Fungi incertae sedis</taxon>
        <taxon>Mucoromycota</taxon>
        <taxon>Mucoromycotina</taxon>
        <taxon>Mucoromycetes</taxon>
        <taxon>Mucorales</taxon>
        <taxon>Lichtheimiaceae</taxon>
        <taxon>Circinella</taxon>
    </lineage>
</organism>
<dbReference type="Proteomes" id="UP000646827">
    <property type="component" value="Unassembled WGS sequence"/>
</dbReference>
<protein>
    <submittedName>
        <fullName evidence="1">Uncharacterized protein</fullName>
    </submittedName>
</protein>
<evidence type="ECO:0000313" key="1">
    <source>
        <dbReference type="EMBL" id="KAG2222472.1"/>
    </source>
</evidence>
<gene>
    <name evidence="1" type="ORF">INT45_013385</name>
</gene>
<reference evidence="1 2" key="1">
    <citation type="submission" date="2020-12" db="EMBL/GenBank/DDBJ databases">
        <title>Metabolic potential, ecology and presence of endohyphal bacteria is reflected in genomic diversity of Mucoromycotina.</title>
        <authorList>
            <person name="Muszewska A."/>
            <person name="Okrasinska A."/>
            <person name="Steczkiewicz K."/>
            <person name="Drgas O."/>
            <person name="Orlowska M."/>
            <person name="Perlinska-Lenart U."/>
            <person name="Aleksandrzak-Piekarczyk T."/>
            <person name="Szatraj K."/>
            <person name="Zielenkiewicz U."/>
            <person name="Pilsyk S."/>
            <person name="Malc E."/>
            <person name="Mieczkowski P."/>
            <person name="Kruszewska J.S."/>
            <person name="Biernat P."/>
            <person name="Pawlowska J."/>
        </authorList>
    </citation>
    <scope>NUCLEOTIDE SEQUENCE [LARGE SCALE GENOMIC DNA]</scope>
    <source>
        <strain evidence="1 2">CBS 142.35</strain>
    </source>
</reference>
<keyword evidence="2" id="KW-1185">Reference proteome</keyword>
<sequence>MGGFFGHWTSIDLKPFLVTVPRYNLSTKLLREYGNMASNKSWGYHSRRIANENFYPTLTIR</sequence>
<comment type="caution">
    <text evidence="1">The sequence shown here is derived from an EMBL/GenBank/DDBJ whole genome shotgun (WGS) entry which is preliminary data.</text>
</comment>
<name>A0A8H7VKP6_9FUNG</name>
<proteinExistence type="predicted"/>
<accession>A0A8H7VKP6</accession>
<dbReference type="AlphaFoldDB" id="A0A8H7VKP6"/>
<dbReference type="EMBL" id="JAEPRB010000082">
    <property type="protein sequence ID" value="KAG2222472.1"/>
    <property type="molecule type" value="Genomic_DNA"/>
</dbReference>
<evidence type="ECO:0000313" key="2">
    <source>
        <dbReference type="Proteomes" id="UP000646827"/>
    </source>
</evidence>